<feature type="transmembrane region" description="Helical" evidence="1">
    <location>
        <begin position="338"/>
        <end position="357"/>
    </location>
</feature>
<evidence type="ECO:0000256" key="1">
    <source>
        <dbReference type="SAM" id="Phobius"/>
    </source>
</evidence>
<accession>A0AAW5B0Q6</accession>
<feature type="transmembrane region" description="Helical" evidence="1">
    <location>
        <begin position="315"/>
        <end position="332"/>
    </location>
</feature>
<dbReference type="AlphaFoldDB" id="A0AAW5B0Q6"/>
<feature type="domain" description="DUF418" evidence="2">
    <location>
        <begin position="229"/>
        <end position="380"/>
    </location>
</feature>
<feature type="transmembrane region" description="Helical" evidence="1">
    <location>
        <begin position="60"/>
        <end position="82"/>
    </location>
</feature>
<feature type="transmembrane region" description="Helical" evidence="1">
    <location>
        <begin position="147"/>
        <end position="167"/>
    </location>
</feature>
<organism evidence="3 4">
    <name type="scientific">Oceanobacillus jordanicus</name>
    <dbReference type="NCBI Taxonomy" id="2867266"/>
    <lineage>
        <taxon>Bacteria</taxon>
        <taxon>Bacillati</taxon>
        <taxon>Bacillota</taxon>
        <taxon>Bacilli</taxon>
        <taxon>Bacillales</taxon>
        <taxon>Bacillaceae</taxon>
        <taxon>Oceanobacillus</taxon>
    </lineage>
</organism>
<dbReference type="PANTHER" id="PTHR30590:SF2">
    <property type="entry name" value="INNER MEMBRANE PROTEIN"/>
    <property type="match status" value="1"/>
</dbReference>
<name>A0AAW5B0Q6_9BACI</name>
<feature type="transmembrane region" description="Helical" evidence="1">
    <location>
        <begin position="94"/>
        <end position="117"/>
    </location>
</feature>
<dbReference type="RefSeq" id="WP_238018551.1">
    <property type="nucleotide sequence ID" value="NZ_JAIFZM010000003.1"/>
</dbReference>
<feature type="transmembrane region" description="Helical" evidence="1">
    <location>
        <begin position="123"/>
        <end position="140"/>
    </location>
</feature>
<comment type="caution">
    <text evidence="3">The sequence shown here is derived from an EMBL/GenBank/DDBJ whole genome shotgun (WGS) entry which is preliminary data.</text>
</comment>
<sequence>MAQYPSPLKETSRLQWIDEARGFAIFGIFVVNIGAFNAPYFLYGGEETAWTSSIDHTLRLIIDIFFQASFYTLFSLLFGFGIQLMKERLEMKSLSVFPILGRRLGALICFGLVHAFLIWHGDILLTYGLIGLLLLAFLNVRGRTMLSWAFLLMGMTVGLLSISLYQFREYIGQPNLFAAEQALSNYQSGNLIKVWEQNYVDWLYANEGISYLLLIGTLLPLFLVGMYIAKQRWLHEPKKHQATLRRLWFVSLLLFAGIKAGPYLFGNPAWFSMIQDNIGGAFSALFYIISITFLSQMEGAKKLLLPFRYVGRMALSNYITQSLVCFLVFYLFRLYGAMTPVGLMLMVLVVYSMQAAFSRRWLTHYRFGPLEWLWRSITYKRIQKLRRTEQEV</sequence>
<evidence type="ECO:0000259" key="2">
    <source>
        <dbReference type="Pfam" id="PF04235"/>
    </source>
</evidence>
<feature type="transmembrane region" description="Helical" evidence="1">
    <location>
        <begin position="277"/>
        <end position="294"/>
    </location>
</feature>
<reference evidence="3 4" key="1">
    <citation type="journal article" date="2022" name="Evol. Bioinform. Online">
        <title>Draft Genome Sequence of Oceanobacillus jordanicus Strain GSFE11, a Halotolerant Plant Growth-Promoting Bacterial Endophyte Isolated From the Jordan Valley.</title>
        <authorList>
            <person name="Alhindi T."/>
            <person name="Albdaiwi R."/>
        </authorList>
    </citation>
    <scope>NUCLEOTIDE SEQUENCE [LARGE SCALE GENOMIC DNA]</scope>
    <source>
        <strain evidence="3 4">GSFE11</strain>
    </source>
</reference>
<dbReference type="InterPro" id="IPR052529">
    <property type="entry name" value="Bact_Transport_Assoc"/>
</dbReference>
<feature type="transmembrane region" description="Helical" evidence="1">
    <location>
        <begin position="208"/>
        <end position="227"/>
    </location>
</feature>
<proteinExistence type="predicted"/>
<dbReference type="Pfam" id="PF04235">
    <property type="entry name" value="DUF418"/>
    <property type="match status" value="1"/>
</dbReference>
<dbReference type="EMBL" id="JAIFZM010000003">
    <property type="protein sequence ID" value="MCG3418433.1"/>
    <property type="molecule type" value="Genomic_DNA"/>
</dbReference>
<keyword evidence="1" id="KW-1133">Transmembrane helix</keyword>
<gene>
    <name evidence="3" type="ORF">K3T81_04640</name>
</gene>
<dbReference type="InterPro" id="IPR007349">
    <property type="entry name" value="DUF418"/>
</dbReference>
<keyword evidence="1" id="KW-0472">Membrane</keyword>
<evidence type="ECO:0000313" key="4">
    <source>
        <dbReference type="Proteomes" id="UP001199631"/>
    </source>
</evidence>
<protein>
    <submittedName>
        <fullName evidence="3">DUF418 domain-containing protein</fullName>
    </submittedName>
</protein>
<dbReference type="Proteomes" id="UP001199631">
    <property type="component" value="Unassembled WGS sequence"/>
</dbReference>
<evidence type="ECO:0000313" key="3">
    <source>
        <dbReference type="EMBL" id="MCG3418433.1"/>
    </source>
</evidence>
<feature type="transmembrane region" description="Helical" evidence="1">
    <location>
        <begin position="247"/>
        <end position="265"/>
    </location>
</feature>
<feature type="transmembrane region" description="Helical" evidence="1">
    <location>
        <begin position="20"/>
        <end position="40"/>
    </location>
</feature>
<keyword evidence="4" id="KW-1185">Reference proteome</keyword>
<dbReference type="PANTHER" id="PTHR30590">
    <property type="entry name" value="INNER MEMBRANE PROTEIN"/>
    <property type="match status" value="1"/>
</dbReference>
<keyword evidence="1" id="KW-0812">Transmembrane</keyword>